<dbReference type="InterPro" id="IPR031571">
    <property type="entry name" value="RcpC_dom"/>
</dbReference>
<comment type="caution">
    <text evidence="2">The sequence shown here is derived from an EMBL/GenBank/DDBJ whole genome shotgun (WGS) entry which is preliminary data.</text>
</comment>
<dbReference type="NCBIfam" id="TIGR03177">
    <property type="entry name" value="pilus_cpaB"/>
    <property type="match status" value="1"/>
</dbReference>
<feature type="domain" description="SAF" evidence="1">
    <location>
        <begin position="37"/>
        <end position="99"/>
    </location>
</feature>
<protein>
    <recommendedName>
        <fullName evidence="1">SAF domain-containing protein</fullName>
    </recommendedName>
</protein>
<evidence type="ECO:0000259" key="1">
    <source>
        <dbReference type="SMART" id="SM00858"/>
    </source>
</evidence>
<dbReference type="CDD" id="cd11614">
    <property type="entry name" value="SAF_CpaB_FlgA_like"/>
    <property type="match status" value="1"/>
</dbReference>
<evidence type="ECO:0000313" key="2">
    <source>
        <dbReference type="EMBL" id="MPM32054.1"/>
    </source>
</evidence>
<gene>
    <name evidence="2" type="ORF">SDC9_78612</name>
</gene>
<dbReference type="InterPro" id="IPR017592">
    <property type="entry name" value="Pilus_assmbl_Flp-typ_CpaB"/>
</dbReference>
<dbReference type="SMART" id="SM00858">
    <property type="entry name" value="SAF"/>
    <property type="match status" value="1"/>
</dbReference>
<dbReference type="EMBL" id="VSSQ01006252">
    <property type="protein sequence ID" value="MPM32054.1"/>
    <property type="molecule type" value="Genomic_DNA"/>
</dbReference>
<accession>A0A644Z1K0</accession>
<dbReference type="AlphaFoldDB" id="A0A644Z1K0"/>
<dbReference type="Pfam" id="PF16976">
    <property type="entry name" value="RcpC"/>
    <property type="match status" value="1"/>
</dbReference>
<organism evidence="2">
    <name type="scientific">bioreactor metagenome</name>
    <dbReference type="NCBI Taxonomy" id="1076179"/>
    <lineage>
        <taxon>unclassified sequences</taxon>
        <taxon>metagenomes</taxon>
        <taxon>ecological metagenomes</taxon>
    </lineage>
</organism>
<sequence length="260" mass="27558">MKKVVLFALVAALAAGALLYIYLGKLEQKNEVTVVYEDVLVAAADIPAYSAITEEMVTVKQVPQGTSHPLAARTPAEAVGFVTENLIVEGEEILPVKLKQPGQTESGLSYVVPEGMRAITVPVDEISGVAGFIQRGDYVDVLAFISVKVLSYNGMDPAVYKAATGLDAPAEELTESEENATVVVAQNICVAAVGTTFEPAADGLEEAYTSVTLYVTPEDAMRINQCGKSGPLTLVLRASGDHEKNTEDAILSNQLLEKAK</sequence>
<dbReference type="Pfam" id="PF08666">
    <property type="entry name" value="SAF"/>
    <property type="match status" value="1"/>
</dbReference>
<reference evidence="2" key="1">
    <citation type="submission" date="2019-08" db="EMBL/GenBank/DDBJ databases">
        <authorList>
            <person name="Kucharzyk K."/>
            <person name="Murdoch R.W."/>
            <person name="Higgins S."/>
            <person name="Loffler F."/>
        </authorList>
    </citation>
    <scope>NUCLEOTIDE SEQUENCE</scope>
</reference>
<name>A0A644Z1K0_9ZZZZ</name>
<proteinExistence type="predicted"/>
<dbReference type="InterPro" id="IPR013974">
    <property type="entry name" value="SAF"/>
</dbReference>